<evidence type="ECO:0000256" key="2">
    <source>
        <dbReference type="ARBA" id="ARBA00022448"/>
    </source>
</evidence>
<dbReference type="CDD" id="cd06261">
    <property type="entry name" value="TM_PBP2"/>
    <property type="match status" value="1"/>
</dbReference>
<dbReference type="SUPFAM" id="SSF161098">
    <property type="entry name" value="MetI-like"/>
    <property type="match status" value="1"/>
</dbReference>
<comment type="caution">
    <text evidence="9">The sequence shown here is derived from an EMBL/GenBank/DDBJ whole genome shotgun (WGS) entry which is preliminary data.</text>
</comment>
<keyword evidence="6 7" id="KW-0472">Membrane</keyword>
<dbReference type="PROSITE" id="PS50928">
    <property type="entry name" value="ABC_TM1"/>
    <property type="match status" value="1"/>
</dbReference>
<dbReference type="InterPro" id="IPR000515">
    <property type="entry name" value="MetI-like"/>
</dbReference>
<keyword evidence="10" id="KW-1185">Reference proteome</keyword>
<accession>A0A4R1S770</accession>
<dbReference type="EMBL" id="SLUN01000003">
    <property type="protein sequence ID" value="TCL75079.1"/>
    <property type="molecule type" value="Genomic_DNA"/>
</dbReference>
<comment type="similarity">
    <text evidence="7">Belongs to the binding-protein-dependent transport system permease family.</text>
</comment>
<dbReference type="Gene3D" id="1.10.3720.10">
    <property type="entry name" value="MetI-like"/>
    <property type="match status" value="1"/>
</dbReference>
<dbReference type="GO" id="GO:0055085">
    <property type="term" value="P:transmembrane transport"/>
    <property type="evidence" value="ECO:0007669"/>
    <property type="project" value="InterPro"/>
</dbReference>
<dbReference type="Proteomes" id="UP000295008">
    <property type="component" value="Unassembled WGS sequence"/>
</dbReference>
<feature type="transmembrane region" description="Helical" evidence="7">
    <location>
        <begin position="88"/>
        <end position="111"/>
    </location>
</feature>
<dbReference type="RefSeq" id="WP_243662793.1">
    <property type="nucleotide sequence ID" value="NZ_SLUN01000003.1"/>
</dbReference>
<dbReference type="GO" id="GO:0005886">
    <property type="term" value="C:plasma membrane"/>
    <property type="evidence" value="ECO:0007669"/>
    <property type="project" value="UniProtKB-SubCell"/>
</dbReference>
<feature type="transmembrane region" description="Helical" evidence="7">
    <location>
        <begin position="118"/>
        <end position="141"/>
    </location>
</feature>
<feature type="transmembrane region" description="Helical" evidence="7">
    <location>
        <begin position="225"/>
        <end position="249"/>
    </location>
</feature>
<protein>
    <submittedName>
        <fullName evidence="9">Carbohydrate ABC transporter membrane protein 1 (CUT1 family)</fullName>
    </submittedName>
</protein>
<name>A0A4R1S770_HYDET</name>
<keyword evidence="3" id="KW-1003">Cell membrane</keyword>
<organism evidence="9 10">
    <name type="scientific">Hydrogenispora ethanolica</name>
    <dbReference type="NCBI Taxonomy" id="1082276"/>
    <lineage>
        <taxon>Bacteria</taxon>
        <taxon>Bacillati</taxon>
        <taxon>Bacillota</taxon>
        <taxon>Hydrogenispora</taxon>
    </lineage>
</organism>
<dbReference type="PANTHER" id="PTHR43005">
    <property type="entry name" value="BLR7065 PROTEIN"/>
    <property type="match status" value="1"/>
</dbReference>
<keyword evidence="4 7" id="KW-0812">Transmembrane</keyword>
<evidence type="ECO:0000256" key="4">
    <source>
        <dbReference type="ARBA" id="ARBA00022692"/>
    </source>
</evidence>
<evidence type="ECO:0000256" key="7">
    <source>
        <dbReference type="RuleBase" id="RU363032"/>
    </source>
</evidence>
<proteinExistence type="inferred from homology"/>
<keyword evidence="5 7" id="KW-1133">Transmembrane helix</keyword>
<evidence type="ECO:0000256" key="1">
    <source>
        <dbReference type="ARBA" id="ARBA00004651"/>
    </source>
</evidence>
<evidence type="ECO:0000256" key="3">
    <source>
        <dbReference type="ARBA" id="ARBA00022475"/>
    </source>
</evidence>
<evidence type="ECO:0000313" key="9">
    <source>
        <dbReference type="EMBL" id="TCL75079.1"/>
    </source>
</evidence>
<evidence type="ECO:0000256" key="5">
    <source>
        <dbReference type="ARBA" id="ARBA00022989"/>
    </source>
</evidence>
<feature type="transmembrane region" description="Helical" evidence="7">
    <location>
        <begin position="25"/>
        <end position="44"/>
    </location>
</feature>
<keyword evidence="2 7" id="KW-0813">Transport</keyword>
<dbReference type="InterPro" id="IPR035906">
    <property type="entry name" value="MetI-like_sf"/>
</dbReference>
<sequence length="306" mass="34469">MRDSYPAGLPKHDLRRMISPEYSPLCYLAGALLILAVFVAYPILRVLYMSLMHNVLTRPDQGIYFVGLGNFLSLLQNADFLMAFQRTVWWTLLSVAGKTVIGFIIALLLVNITRGKKLFIFLLFIPWVTPNVVGAITWRWIFDGQFGMLNWLLLQLQLISQPISWLSSNFYSFLFTALVDVWVGVPFMAIVFMGGLQMVSQEILESADMDGAGYFKKLFYIKLPVIRPIVLVATTLSAIWTFNSFQIIWPLTRGGPVSATETLIIKAYRLAFGSFDIGMGSAVAVIIFLVLLAFSAFYNQKLSETD</sequence>
<dbReference type="AlphaFoldDB" id="A0A4R1S770"/>
<feature type="transmembrane region" description="Helical" evidence="7">
    <location>
        <begin position="277"/>
        <end position="298"/>
    </location>
</feature>
<reference evidence="9 10" key="1">
    <citation type="submission" date="2019-03" db="EMBL/GenBank/DDBJ databases">
        <title>Genomic Encyclopedia of Type Strains, Phase IV (KMG-IV): sequencing the most valuable type-strain genomes for metagenomic binning, comparative biology and taxonomic classification.</title>
        <authorList>
            <person name="Goeker M."/>
        </authorList>
    </citation>
    <scope>NUCLEOTIDE SEQUENCE [LARGE SCALE GENOMIC DNA]</scope>
    <source>
        <strain evidence="9 10">LX-B</strain>
    </source>
</reference>
<gene>
    <name evidence="9" type="ORF">EDC14_10039</name>
</gene>
<evidence type="ECO:0000256" key="6">
    <source>
        <dbReference type="ARBA" id="ARBA00023136"/>
    </source>
</evidence>
<dbReference type="PANTHER" id="PTHR43005:SF1">
    <property type="entry name" value="SPERMIDINE_PUTRESCINE TRANSPORT SYSTEM PERMEASE PROTEIN"/>
    <property type="match status" value="1"/>
</dbReference>
<evidence type="ECO:0000259" key="8">
    <source>
        <dbReference type="PROSITE" id="PS50928"/>
    </source>
</evidence>
<dbReference type="Pfam" id="PF00528">
    <property type="entry name" value="BPD_transp_1"/>
    <property type="match status" value="1"/>
</dbReference>
<evidence type="ECO:0000313" key="10">
    <source>
        <dbReference type="Proteomes" id="UP000295008"/>
    </source>
</evidence>
<feature type="domain" description="ABC transmembrane type-1" evidence="8">
    <location>
        <begin position="84"/>
        <end position="298"/>
    </location>
</feature>
<comment type="subcellular location">
    <subcellularLocation>
        <location evidence="1 7">Cell membrane</location>
        <topology evidence="1 7">Multi-pass membrane protein</topology>
    </subcellularLocation>
</comment>
<feature type="transmembrane region" description="Helical" evidence="7">
    <location>
        <begin position="170"/>
        <end position="192"/>
    </location>
</feature>